<dbReference type="EMBL" id="QXED01000019">
    <property type="protein sequence ID" value="RIV17400.1"/>
    <property type="molecule type" value="Genomic_DNA"/>
</dbReference>
<feature type="domain" description="DUF7814" evidence="6">
    <location>
        <begin position="235"/>
        <end position="462"/>
    </location>
</feature>
<gene>
    <name evidence="7" type="ORF">DYU11_32440</name>
</gene>
<dbReference type="AlphaFoldDB" id="A0A418LW06"/>
<comment type="catalytic activity">
    <reaction evidence="4">
        <text>a 2'-deoxyadenosine in DNA + S-adenosyl-L-methionine = an N(6)-methyl-2'-deoxyadenosine in DNA + S-adenosyl-L-homocysteine + H(+)</text>
        <dbReference type="Rhea" id="RHEA:15197"/>
        <dbReference type="Rhea" id="RHEA-COMP:12418"/>
        <dbReference type="Rhea" id="RHEA-COMP:12419"/>
        <dbReference type="ChEBI" id="CHEBI:15378"/>
        <dbReference type="ChEBI" id="CHEBI:57856"/>
        <dbReference type="ChEBI" id="CHEBI:59789"/>
        <dbReference type="ChEBI" id="CHEBI:90615"/>
        <dbReference type="ChEBI" id="CHEBI:90616"/>
        <dbReference type="EC" id="2.1.1.72"/>
    </reaction>
</comment>
<evidence type="ECO:0000256" key="1">
    <source>
        <dbReference type="ARBA" id="ARBA00011900"/>
    </source>
</evidence>
<organism evidence="7 8">
    <name type="scientific">Fibrisoma montanum</name>
    <dbReference type="NCBI Taxonomy" id="2305895"/>
    <lineage>
        <taxon>Bacteria</taxon>
        <taxon>Pseudomonadati</taxon>
        <taxon>Bacteroidota</taxon>
        <taxon>Cytophagia</taxon>
        <taxon>Cytophagales</taxon>
        <taxon>Spirosomataceae</taxon>
        <taxon>Fibrisoma</taxon>
    </lineage>
</organism>
<proteinExistence type="predicted"/>
<dbReference type="InterPro" id="IPR056716">
    <property type="entry name" value="DUF7814"/>
</dbReference>
<evidence type="ECO:0000256" key="4">
    <source>
        <dbReference type="ARBA" id="ARBA00047942"/>
    </source>
</evidence>
<accession>A0A418LW06</accession>
<dbReference type="InterPro" id="IPR055573">
    <property type="entry name" value="DUF7149"/>
</dbReference>
<evidence type="ECO:0000313" key="8">
    <source>
        <dbReference type="Proteomes" id="UP000283523"/>
    </source>
</evidence>
<dbReference type="PANTHER" id="PTHR33841:SF1">
    <property type="entry name" value="DNA METHYLTRANSFERASE A"/>
    <property type="match status" value="1"/>
</dbReference>
<dbReference type="Gene3D" id="3.40.50.150">
    <property type="entry name" value="Vaccinia Virus protein VP39"/>
    <property type="match status" value="1"/>
</dbReference>
<dbReference type="GO" id="GO:0032259">
    <property type="term" value="P:methylation"/>
    <property type="evidence" value="ECO:0007669"/>
    <property type="project" value="UniProtKB-KW"/>
</dbReference>
<evidence type="ECO:0000256" key="3">
    <source>
        <dbReference type="ARBA" id="ARBA00022679"/>
    </source>
</evidence>
<keyword evidence="2 7" id="KW-0489">Methyltransferase</keyword>
<dbReference type="GO" id="GO:0009007">
    <property type="term" value="F:site-specific DNA-methyltransferase (adenine-specific) activity"/>
    <property type="evidence" value="ECO:0007669"/>
    <property type="project" value="UniProtKB-EC"/>
</dbReference>
<reference evidence="7 8" key="1">
    <citation type="submission" date="2018-08" db="EMBL/GenBank/DDBJ databases">
        <title>Fibrisoma montanum sp. nov., isolated from Danxia mountain soil.</title>
        <authorList>
            <person name="Huang Y."/>
        </authorList>
    </citation>
    <scope>NUCLEOTIDE SEQUENCE [LARGE SCALE GENOMIC DNA]</scope>
    <source>
        <strain evidence="7 8">HYT19</strain>
    </source>
</reference>
<dbReference type="InterPro" id="IPR029063">
    <property type="entry name" value="SAM-dependent_MTases_sf"/>
</dbReference>
<dbReference type="EC" id="2.1.1.72" evidence="1"/>
<evidence type="ECO:0000256" key="2">
    <source>
        <dbReference type="ARBA" id="ARBA00022603"/>
    </source>
</evidence>
<dbReference type="Proteomes" id="UP000283523">
    <property type="component" value="Unassembled WGS sequence"/>
</dbReference>
<keyword evidence="3 7" id="KW-0808">Transferase</keyword>
<dbReference type="Pfam" id="PF23653">
    <property type="entry name" value="DUF7149"/>
    <property type="match status" value="1"/>
</dbReference>
<protein>
    <recommendedName>
        <fullName evidence="1">site-specific DNA-methyltransferase (adenine-specific)</fullName>
        <ecNumber evidence="1">2.1.1.72</ecNumber>
    </recommendedName>
</protein>
<dbReference type="Pfam" id="PF25120">
    <property type="entry name" value="DUF7814"/>
    <property type="match status" value="1"/>
</dbReference>
<evidence type="ECO:0000313" key="7">
    <source>
        <dbReference type="EMBL" id="RIV17400.1"/>
    </source>
</evidence>
<dbReference type="SUPFAM" id="SSF53335">
    <property type="entry name" value="S-adenosyl-L-methionine-dependent methyltransferases"/>
    <property type="match status" value="1"/>
</dbReference>
<feature type="non-terminal residue" evidence="7">
    <location>
        <position position="622"/>
    </location>
</feature>
<comment type="caution">
    <text evidence="7">The sequence shown here is derived from an EMBL/GenBank/DDBJ whole genome shotgun (WGS) entry which is preliminary data.</text>
</comment>
<evidence type="ECO:0000259" key="6">
    <source>
        <dbReference type="Pfam" id="PF25120"/>
    </source>
</evidence>
<evidence type="ECO:0000259" key="5">
    <source>
        <dbReference type="Pfam" id="PF23653"/>
    </source>
</evidence>
<keyword evidence="8" id="KW-1185">Reference proteome</keyword>
<name>A0A418LW06_9BACT</name>
<dbReference type="PRINTS" id="PR00507">
    <property type="entry name" value="N12N6MTFRASE"/>
</dbReference>
<dbReference type="InterPro" id="IPR050953">
    <property type="entry name" value="N4_N6_ade-DNA_methylase"/>
</dbReference>
<feature type="domain" description="DUF7149" evidence="5">
    <location>
        <begin position="7"/>
        <end position="234"/>
    </location>
</feature>
<sequence>MRLQLRKPTQSLNKAYAKQSITQARMDTFRRALGRLFSRLDEDETEEHQKNIVAGFLNEAFYADRFEINTRERIDLVIHRGPTSQDEPAVIIEAKRVFAGEMITPIKNNVKALHELILYYFEERERHQNIAISQLIITDVYNWFFFDENDFRHYFYDNAKLRKLYQIKQQQKKDNTFFYAETARILRELDDELPVTYLNLREAADLSDGDPNRLIPVFKLFSPEHLLKLPFANDANQLNRSFYNELLHIIGLHETVQAGRKLIQRLPEGERLEGSLLENTINILRVDNALRELDAPEQYGPTEDEQLFSVGLGLCITWLNRILFLKLLEGQLVRYHHNDRSVQFLTSRHLREFDELHELFFEVLAVPENQRPASIQTRFGPVPYLNSSLFELTDLERKALKIKGLKDRLELPLYAQTALRDTHGKRQTGQLPTLNYLLAFLDAYDFSSEGPAEIQSENKPLINAAVLGLIFEKLNGYRDGSFFTPGFVTMYMVRDAIRRAVVSRFNEQFGWTARDPTDVYNQLDRISIADANAVINSLRICDPAVGSGHFLVSALNELIAIKAELGILADRDGRRLRGYDIAIVNDELVITDEDGLPFQYFAPGGLGRGAGGVGRGAWGVGG</sequence>
<dbReference type="PANTHER" id="PTHR33841">
    <property type="entry name" value="DNA METHYLTRANSFERASE YEEA-RELATED"/>
    <property type="match status" value="1"/>
</dbReference>